<evidence type="ECO:0000313" key="5">
    <source>
        <dbReference type="Proteomes" id="UP000294145"/>
    </source>
</evidence>
<organism evidence="2 4">
    <name type="scientific">Vibrio cholerae</name>
    <dbReference type="NCBI Taxonomy" id="666"/>
    <lineage>
        <taxon>Bacteria</taxon>
        <taxon>Pseudomonadati</taxon>
        <taxon>Pseudomonadota</taxon>
        <taxon>Gammaproteobacteria</taxon>
        <taxon>Vibrionales</taxon>
        <taxon>Vibrionaceae</taxon>
        <taxon>Vibrio</taxon>
    </lineage>
</organism>
<reference evidence="3 5" key="3">
    <citation type="submission" date="2019-02" db="EMBL/GenBank/DDBJ databases">
        <title>Genomic plasticity associated with the antimicrobial resistance in Vibrio cholerae.</title>
        <authorList>
            <person name="Verma J."/>
            <person name="Bag S."/>
            <person name="Saha B."/>
            <person name="Kumar P."/>
            <person name="Ghosh T.S."/>
            <person name="Dayal M."/>
            <person name="Senapati T."/>
            <person name="Mehra S."/>
            <person name="Dey P."/>
            <person name="Desigamani A."/>
            <person name="Kumar D."/>
            <person name="Rana P."/>
            <person name="Kumar B."/>
            <person name="Maiti T.K."/>
            <person name="Sharma N.C."/>
            <person name="Bhadra R.K."/>
            <person name="Mutreja A."/>
            <person name="Nair G.B."/>
            <person name="Ramamurthy T."/>
            <person name="Das B."/>
        </authorList>
    </citation>
    <scope>NUCLEOTIDE SEQUENCE [LARGE SCALE GENOMIC DNA]</scope>
    <source>
        <strain evidence="3 5">IDH06781</strain>
    </source>
</reference>
<comment type="caution">
    <text evidence="2">The sequence shown here is derived from an EMBL/GenBank/DDBJ whole genome shotgun (WGS) entry which is preliminary data.</text>
</comment>
<evidence type="ECO:0000313" key="2">
    <source>
        <dbReference type="EMBL" id="RGP89634.1"/>
    </source>
</evidence>
<dbReference type="AlphaFoldDB" id="A0A0H6N139"/>
<dbReference type="Proteomes" id="UP000294145">
    <property type="component" value="Unassembled WGS sequence"/>
</dbReference>
<reference evidence="2 4" key="1">
    <citation type="journal article" date="2017" name="Emerg. Infect. Dis.">
        <title>Carbapenemase VCC-1-Producing Vibrio cholerae in Coastal Waters of Germany.</title>
        <authorList>
            <person name="Hammerl J.A."/>
            <person name="Jackel C."/>
            <person name="Bortolaia V."/>
            <person name="Schwartz K."/>
            <person name="Bier N."/>
            <person name="Hendriksen R.S."/>
            <person name="Guerra B."/>
            <person name="Strauch E."/>
        </authorList>
    </citation>
    <scope>NUCLEOTIDE SEQUENCE [LARGE SCALE GENOMIC DNA]</scope>
    <source>
        <strain evidence="2 4">VN-2825</strain>
    </source>
</reference>
<sequence>MIALLIFEPKTRAMIGGFLLMYFRLNQQDFAHFYLF</sequence>
<dbReference type="Proteomes" id="UP000471242">
    <property type="component" value="Unassembled WGS sequence"/>
</dbReference>
<dbReference type="Proteomes" id="UP000266701">
    <property type="component" value="Unassembled WGS sequence"/>
</dbReference>
<reference evidence="1 6" key="2">
    <citation type="submission" date="2018-09" db="EMBL/GenBank/DDBJ databases">
        <title>Genomic epidemiology reveals two lineages of Vibrio cholerae that can cause global cholera epidemics despite absence of cholera toxin gene.</title>
        <authorList>
            <person name="Wang H."/>
            <person name="Zen W."/>
            <person name="Yu H."/>
            <person name="Zhang W."/>
            <person name="Pan J."/>
            <person name="Yang C."/>
            <person name="Cui Y."/>
        </authorList>
    </citation>
    <scope>NUCLEOTIDE SEQUENCE [LARGE SCALE GENOMIC DNA]</scope>
    <source>
        <strain evidence="1 6">00-1_S85</strain>
    </source>
</reference>
<name>A0A0H6N139_VIBCL</name>
<accession>A0A0H6N139</accession>
<evidence type="ECO:0000313" key="4">
    <source>
        <dbReference type="Proteomes" id="UP000266701"/>
    </source>
</evidence>
<evidence type="ECO:0000313" key="3">
    <source>
        <dbReference type="EMBL" id="TBM45341.1"/>
    </source>
</evidence>
<evidence type="ECO:0000313" key="6">
    <source>
        <dbReference type="Proteomes" id="UP000471242"/>
    </source>
</evidence>
<proteinExistence type="predicted"/>
<protein>
    <submittedName>
        <fullName evidence="2">Uncharacterized protein</fullName>
    </submittedName>
</protein>
<dbReference type="EMBL" id="MCBA01000077">
    <property type="protein sequence ID" value="RGP89634.1"/>
    <property type="molecule type" value="Genomic_DNA"/>
</dbReference>
<dbReference type="EMBL" id="QZRB01000016">
    <property type="protein sequence ID" value="MVD24002.1"/>
    <property type="molecule type" value="Genomic_DNA"/>
</dbReference>
<evidence type="ECO:0000313" key="1">
    <source>
        <dbReference type="EMBL" id="MVD24002.1"/>
    </source>
</evidence>
<dbReference type="EMBL" id="SISP01000003">
    <property type="protein sequence ID" value="TBM45341.1"/>
    <property type="molecule type" value="Genomic_DNA"/>
</dbReference>
<gene>
    <name evidence="2" type="ORF">BC353_10380</name>
    <name evidence="1" type="ORF">D6U24_11595</name>
    <name evidence="3" type="ORF">EYB64_03485</name>
</gene>